<sequence>MAYYMEDAMSVNIERLKAALFDQRVGMGDQLNRIRPRDLAAILVMVGMEVKDAIEMVEDPMNSFGWAASSENFMCGNYRIKSNLCVLDLFTKIVDLESRQV</sequence>
<comment type="caution">
    <text evidence="1">The sequence shown here is derived from an EMBL/GenBank/DDBJ whole genome shotgun (WGS) entry which is preliminary data.</text>
</comment>
<dbReference type="Proteomes" id="UP000177097">
    <property type="component" value="Unassembled WGS sequence"/>
</dbReference>
<dbReference type="AlphaFoldDB" id="A0A1F7U2D7"/>
<gene>
    <name evidence="1" type="ORF">A3C17_01910</name>
</gene>
<accession>A0A1F7U2D7</accession>
<name>A0A1F7U2D7_9BACT</name>
<organism evidence="1 2">
    <name type="scientific">Candidatus Uhrbacteria bacterium RIFCSPHIGHO2_02_FULL_53_13</name>
    <dbReference type="NCBI Taxonomy" id="1802389"/>
    <lineage>
        <taxon>Bacteria</taxon>
        <taxon>Candidatus Uhriibacteriota</taxon>
    </lineage>
</organism>
<evidence type="ECO:0000313" key="1">
    <source>
        <dbReference type="EMBL" id="OGL71847.1"/>
    </source>
</evidence>
<protein>
    <submittedName>
        <fullName evidence="1">Uncharacterized protein</fullName>
    </submittedName>
</protein>
<dbReference type="EMBL" id="MGDX01000005">
    <property type="protein sequence ID" value="OGL71847.1"/>
    <property type="molecule type" value="Genomic_DNA"/>
</dbReference>
<reference evidence="1 2" key="1">
    <citation type="journal article" date="2016" name="Nat. Commun.">
        <title>Thousands of microbial genomes shed light on interconnected biogeochemical processes in an aquifer system.</title>
        <authorList>
            <person name="Anantharaman K."/>
            <person name="Brown C.T."/>
            <person name="Hug L.A."/>
            <person name="Sharon I."/>
            <person name="Castelle C.J."/>
            <person name="Probst A.J."/>
            <person name="Thomas B.C."/>
            <person name="Singh A."/>
            <person name="Wilkins M.J."/>
            <person name="Karaoz U."/>
            <person name="Brodie E.L."/>
            <person name="Williams K.H."/>
            <person name="Hubbard S.S."/>
            <person name="Banfield J.F."/>
        </authorList>
    </citation>
    <scope>NUCLEOTIDE SEQUENCE [LARGE SCALE GENOMIC DNA]</scope>
</reference>
<proteinExistence type="predicted"/>
<evidence type="ECO:0000313" key="2">
    <source>
        <dbReference type="Proteomes" id="UP000177097"/>
    </source>
</evidence>